<evidence type="ECO:0000313" key="2">
    <source>
        <dbReference type="Proteomes" id="UP000053091"/>
    </source>
</evidence>
<gene>
    <name evidence="1" type="ORF">TBC1_1251</name>
</gene>
<dbReference type="OrthoDB" id="8364978at2"/>
<dbReference type="EMBL" id="DF968183">
    <property type="protein sequence ID" value="GAP44250.1"/>
    <property type="molecule type" value="Genomic_DNA"/>
</dbReference>
<evidence type="ECO:0000313" key="1">
    <source>
        <dbReference type="EMBL" id="GAP44250.1"/>
    </source>
</evidence>
<keyword evidence="2" id="KW-1185">Reference proteome</keyword>
<sequence length="318" mass="36305">METEKNISGISENLAESIAEQKELEIISRKKGILNGIRIAVSVSDNEDLEHLGLSIQHLKDTMIELARYIMANGGTLLYGGHLKNEGFTKIFAELSYQYKFLNDKSFRFINYFPFPNSNSLTLEIKADFVKQQVEPVIIETPKHLGDIDKNRKYDPFNNIEDRYIFSECFSDMRRIMADKSYARLLLGGKQSNFLGYVPGIIEEAYYSLKANKPIYIIGGFGGAAKTLSRVILGEVPKEFTNEFQYSNSFIQGFKNVYSDTASVPIDYQNLLEFFRQCNLDKLSEMNGLSVDENLVLFESQNIHEIVFLIMKGLKEIN</sequence>
<dbReference type="STRING" id="1678841.TBC1_1251"/>
<dbReference type="AlphaFoldDB" id="A0A0S7BTS4"/>
<accession>A0A0S7BTS4</accession>
<dbReference type="Pfam" id="PF18163">
    <property type="entry name" value="LD_cluster2"/>
    <property type="match status" value="1"/>
</dbReference>
<dbReference type="RefSeq" id="WP_062043214.1">
    <property type="nucleotide sequence ID" value="NZ_DF968183.1"/>
</dbReference>
<reference evidence="1" key="1">
    <citation type="journal article" date="2015" name="Genome Announc.">
        <title>Draft Genome Sequence of Bacteroidales Strain TBC1, a Novel Isolate from a Methanogenic Wastewater Treatment System.</title>
        <authorList>
            <person name="Tourlousse D.M."/>
            <person name="Matsuura N."/>
            <person name="Sun L."/>
            <person name="Toyonaga M."/>
            <person name="Kuroda K."/>
            <person name="Ohashi A."/>
            <person name="Cruz R."/>
            <person name="Yamaguchi T."/>
            <person name="Sekiguchi Y."/>
        </authorList>
    </citation>
    <scope>NUCLEOTIDE SEQUENCE [LARGE SCALE GENOMIC DNA]</scope>
    <source>
        <strain evidence="1">TBC1</strain>
    </source>
</reference>
<proteinExistence type="predicted"/>
<organism evidence="1">
    <name type="scientific">Lentimicrobium saccharophilum</name>
    <dbReference type="NCBI Taxonomy" id="1678841"/>
    <lineage>
        <taxon>Bacteria</taxon>
        <taxon>Pseudomonadati</taxon>
        <taxon>Bacteroidota</taxon>
        <taxon>Bacteroidia</taxon>
        <taxon>Bacteroidales</taxon>
        <taxon>Lentimicrobiaceae</taxon>
        <taxon>Lentimicrobium</taxon>
    </lineage>
</organism>
<dbReference type="Proteomes" id="UP000053091">
    <property type="component" value="Unassembled WGS sequence"/>
</dbReference>
<protein>
    <submittedName>
        <fullName evidence="1">Uncharacterized protein</fullName>
    </submittedName>
</protein>
<name>A0A0S7BTS4_9BACT</name>
<dbReference type="InterPro" id="IPR041160">
    <property type="entry name" value="LD_cluster2"/>
</dbReference>